<dbReference type="PANTHER" id="PTHR42945">
    <property type="entry name" value="HISTIDINE BIOSYNTHESIS BIFUNCTIONAL PROTEIN"/>
    <property type="match status" value="1"/>
</dbReference>
<comment type="catalytic activity">
    <reaction evidence="1">
        <text>1-(5-phospho-beta-D-ribosyl)-5'-AMP + H2O = 1-(5-phospho-beta-D-ribosyl)-5-[(5-phospho-beta-D-ribosylamino)methylideneamino]imidazole-4-carboxamide</text>
        <dbReference type="Rhea" id="RHEA:20049"/>
        <dbReference type="ChEBI" id="CHEBI:15377"/>
        <dbReference type="ChEBI" id="CHEBI:58435"/>
        <dbReference type="ChEBI" id="CHEBI:59457"/>
        <dbReference type="EC" id="3.5.4.19"/>
    </reaction>
</comment>
<evidence type="ECO:0000259" key="9">
    <source>
        <dbReference type="Pfam" id="PF01502"/>
    </source>
</evidence>
<evidence type="ECO:0000313" key="10">
    <source>
        <dbReference type="EMBL" id="CUS57187.1"/>
    </source>
</evidence>
<evidence type="ECO:0000256" key="5">
    <source>
        <dbReference type="ARBA" id="ARBA00022490"/>
    </source>
</evidence>
<feature type="domain" description="Phosphoribosyl-AMP cyclohydrolase" evidence="9">
    <location>
        <begin position="43"/>
        <end position="116"/>
    </location>
</feature>
<dbReference type="Gene3D" id="3.10.20.810">
    <property type="entry name" value="Phosphoribosyl-AMP cyclohydrolase"/>
    <property type="match status" value="1"/>
</dbReference>
<dbReference type="PANTHER" id="PTHR42945:SF1">
    <property type="entry name" value="HISTIDINE BIOSYNTHESIS BIFUNCTIONAL PROTEIN HIS7"/>
    <property type="match status" value="1"/>
</dbReference>
<dbReference type="UniPathway" id="UPA00031">
    <property type="reaction ID" value="UER00008"/>
</dbReference>
<evidence type="ECO:0000256" key="8">
    <source>
        <dbReference type="ARBA" id="ARBA00023102"/>
    </source>
</evidence>
<dbReference type="GO" id="GO:0000105">
    <property type="term" value="P:L-histidine biosynthetic process"/>
    <property type="evidence" value="ECO:0007669"/>
    <property type="project" value="UniProtKB-UniPathway"/>
</dbReference>
<reference evidence="10" key="1">
    <citation type="submission" date="2015-10" db="EMBL/GenBank/DDBJ databases">
        <authorList>
            <person name="Gilbert D.G."/>
        </authorList>
    </citation>
    <scope>NUCLEOTIDE SEQUENCE</scope>
</reference>
<protein>
    <recommendedName>
        <fullName evidence="4">Histidine biosynthesis bifunctional protein HisIE</fullName>
        <ecNumber evidence="3">3.5.4.19</ecNumber>
    </recommendedName>
</protein>
<evidence type="ECO:0000256" key="3">
    <source>
        <dbReference type="ARBA" id="ARBA00012721"/>
    </source>
</evidence>
<dbReference type="InterPro" id="IPR038019">
    <property type="entry name" value="PRib_AMP_CycHydrolase_sf"/>
</dbReference>
<keyword evidence="8" id="KW-0368">Histidine biosynthesis</keyword>
<evidence type="ECO:0000256" key="4">
    <source>
        <dbReference type="ARBA" id="ARBA00017720"/>
    </source>
</evidence>
<dbReference type="InterPro" id="IPR026660">
    <property type="entry name" value="PRA-CH"/>
</dbReference>
<dbReference type="AlphaFoldDB" id="A0A160U1X2"/>
<dbReference type="SUPFAM" id="SSF141734">
    <property type="entry name" value="HisI-like"/>
    <property type="match status" value="1"/>
</dbReference>
<dbReference type="Pfam" id="PF01502">
    <property type="entry name" value="PRA-CH"/>
    <property type="match status" value="1"/>
</dbReference>
<dbReference type="NCBIfam" id="NF000768">
    <property type="entry name" value="PRK00051.1"/>
    <property type="match status" value="1"/>
</dbReference>
<keyword evidence="6" id="KW-0028">Amino-acid biosynthesis</keyword>
<keyword evidence="7 10" id="KW-0378">Hydrolase</keyword>
<evidence type="ECO:0000256" key="2">
    <source>
        <dbReference type="ARBA" id="ARBA00005169"/>
    </source>
</evidence>
<keyword evidence="5" id="KW-0963">Cytoplasm</keyword>
<evidence type="ECO:0000256" key="6">
    <source>
        <dbReference type="ARBA" id="ARBA00022605"/>
    </source>
</evidence>
<evidence type="ECO:0000256" key="7">
    <source>
        <dbReference type="ARBA" id="ARBA00022801"/>
    </source>
</evidence>
<comment type="pathway">
    <text evidence="2">Amino-acid biosynthesis; L-histidine biosynthesis; L-histidine from 5-phospho-alpha-D-ribose 1-diphosphate: step 3/9.</text>
</comment>
<dbReference type="EC" id="3.5.4.19" evidence="3"/>
<organism evidence="10">
    <name type="scientific">hydrothermal vent metagenome</name>
    <dbReference type="NCBI Taxonomy" id="652676"/>
    <lineage>
        <taxon>unclassified sequences</taxon>
        <taxon>metagenomes</taxon>
        <taxon>ecological metagenomes</taxon>
    </lineage>
</organism>
<dbReference type="GO" id="GO:0004635">
    <property type="term" value="F:phosphoribosyl-AMP cyclohydrolase activity"/>
    <property type="evidence" value="ECO:0007669"/>
    <property type="project" value="UniProtKB-EC"/>
</dbReference>
<sequence>MTDYPDPLSGSAQDETLELRPKFNADGLVAAIAQDAGTGEVLMLAWMNADALAATIETGRATYWSRSRGALWVKGETSGHVQDVIEIRIDCDQDAILLKVNQTGGACHTGRPSCFYRILSPDGRSLSVANN</sequence>
<gene>
    <name evidence="10" type="ORF">MGWOODY_Hyp790</name>
</gene>
<proteinExistence type="inferred from homology"/>
<accession>A0A160U1X2</accession>
<name>A0A160U1X2_9ZZZZ</name>
<dbReference type="InterPro" id="IPR002496">
    <property type="entry name" value="PRib_AMP_CycHydrolase_dom"/>
</dbReference>
<dbReference type="EMBL" id="CZQD01000038">
    <property type="protein sequence ID" value="CUS57187.1"/>
    <property type="molecule type" value="Genomic_DNA"/>
</dbReference>
<evidence type="ECO:0000256" key="1">
    <source>
        <dbReference type="ARBA" id="ARBA00000024"/>
    </source>
</evidence>
<dbReference type="HAMAP" id="MF_01021">
    <property type="entry name" value="HisI"/>
    <property type="match status" value="1"/>
</dbReference>
<dbReference type="FunFam" id="3.10.20.810:FF:000001">
    <property type="entry name" value="Histidine biosynthesis bifunctional protein HisIE"/>
    <property type="match status" value="1"/>
</dbReference>
<dbReference type="GO" id="GO:0004636">
    <property type="term" value="F:phosphoribosyl-ATP diphosphatase activity"/>
    <property type="evidence" value="ECO:0007669"/>
    <property type="project" value="UniProtKB-ARBA"/>
</dbReference>